<reference evidence="2 3" key="1">
    <citation type="journal article" date="2013" name="Biodegradation">
        <title>Quantitative proteomic analysis of ibuprofen-degrading Patulibacter sp. strain I11.</title>
        <authorList>
            <person name="Almeida B."/>
            <person name="Kjeldal H."/>
            <person name="Lolas I."/>
            <person name="Knudsen A.D."/>
            <person name="Carvalho G."/>
            <person name="Nielsen K.L."/>
            <person name="Barreto Crespo M.T."/>
            <person name="Stensballe A."/>
            <person name="Nielsen J.L."/>
        </authorList>
    </citation>
    <scope>NUCLEOTIDE SEQUENCE [LARGE SCALE GENOMIC DNA]</scope>
    <source>
        <strain evidence="2 3">I11</strain>
    </source>
</reference>
<dbReference type="GO" id="GO:0003824">
    <property type="term" value="F:catalytic activity"/>
    <property type="evidence" value="ECO:0007669"/>
    <property type="project" value="InterPro"/>
</dbReference>
<protein>
    <recommendedName>
        <fullName evidence="1">Endonuclease/exonuclease/phosphatase domain-containing protein</fullName>
    </recommendedName>
</protein>
<gene>
    <name evidence="2" type="ORF">PAI11_02990</name>
</gene>
<organism evidence="2 3">
    <name type="scientific">Patulibacter medicamentivorans</name>
    <dbReference type="NCBI Taxonomy" id="1097667"/>
    <lineage>
        <taxon>Bacteria</taxon>
        <taxon>Bacillati</taxon>
        <taxon>Actinomycetota</taxon>
        <taxon>Thermoleophilia</taxon>
        <taxon>Solirubrobacterales</taxon>
        <taxon>Patulibacteraceae</taxon>
        <taxon>Patulibacter</taxon>
    </lineage>
</organism>
<dbReference type="EMBL" id="AGUD01000010">
    <property type="protein sequence ID" value="EHN12810.1"/>
    <property type="molecule type" value="Genomic_DNA"/>
</dbReference>
<evidence type="ECO:0000313" key="2">
    <source>
        <dbReference type="EMBL" id="EHN12810.1"/>
    </source>
</evidence>
<comment type="caution">
    <text evidence="2">The sequence shown here is derived from an EMBL/GenBank/DDBJ whole genome shotgun (WGS) entry which is preliminary data.</text>
</comment>
<accession>H0E0J1</accession>
<dbReference type="Pfam" id="PF03372">
    <property type="entry name" value="Exo_endo_phos"/>
    <property type="match status" value="1"/>
</dbReference>
<dbReference type="InterPro" id="IPR005135">
    <property type="entry name" value="Endo/exonuclease/phosphatase"/>
</dbReference>
<proteinExistence type="predicted"/>
<dbReference type="Gene3D" id="3.60.10.10">
    <property type="entry name" value="Endonuclease/exonuclease/phosphatase"/>
    <property type="match status" value="1"/>
</dbReference>
<sequence length="262" mass="27936">MSIADRVGGFEPGGPSRSPTMRVLSWNLFHGRAEPPAGRPLLHEFAVALRDWPWDVALLQEVPPWWPPALARASGARWRAARTSRNGCLPLRRAIAARRPDWLKSNGGGANAILVRGGLRVDADASAVLRTRPERRVAHALRIADPRGGPFDGAWIGNVHAQLGAWDDHGGMDAPAADLALALERLRQWSGSGDAPVAILGGDLNLPAPAVQERLPAGWLRACSHGPDHVLCVGAGPARRGGTLERGSLSDHAPIAVDLRRG</sequence>
<evidence type="ECO:0000259" key="1">
    <source>
        <dbReference type="Pfam" id="PF03372"/>
    </source>
</evidence>
<dbReference type="SUPFAM" id="SSF56219">
    <property type="entry name" value="DNase I-like"/>
    <property type="match status" value="1"/>
</dbReference>
<feature type="domain" description="Endonuclease/exonuclease/phosphatase" evidence="1">
    <location>
        <begin position="24"/>
        <end position="252"/>
    </location>
</feature>
<dbReference type="Proteomes" id="UP000005143">
    <property type="component" value="Unassembled WGS sequence"/>
</dbReference>
<name>H0E0J1_9ACTN</name>
<dbReference type="InterPro" id="IPR036691">
    <property type="entry name" value="Endo/exonu/phosph_ase_sf"/>
</dbReference>
<evidence type="ECO:0000313" key="3">
    <source>
        <dbReference type="Proteomes" id="UP000005143"/>
    </source>
</evidence>
<keyword evidence="3" id="KW-1185">Reference proteome</keyword>
<dbReference type="AlphaFoldDB" id="H0E0J1"/>